<dbReference type="AlphaFoldDB" id="A0A0L8GRU9"/>
<dbReference type="InterPro" id="IPR036397">
    <property type="entry name" value="RNaseH_sf"/>
</dbReference>
<evidence type="ECO:0008006" key="3">
    <source>
        <dbReference type="Google" id="ProtNLM"/>
    </source>
</evidence>
<gene>
    <name evidence="2" type="ORF">OCBIM_22029286mg</name>
</gene>
<dbReference type="STRING" id="37653.A0A0L8GRU9"/>
<dbReference type="OrthoDB" id="6145650at2759"/>
<dbReference type="Gene3D" id="3.30.420.10">
    <property type="entry name" value="Ribonuclease H-like superfamily/Ribonuclease H"/>
    <property type="match status" value="1"/>
</dbReference>
<evidence type="ECO:0000256" key="1">
    <source>
        <dbReference type="SAM" id="MobiDB-lite"/>
    </source>
</evidence>
<evidence type="ECO:0000313" key="2">
    <source>
        <dbReference type="EMBL" id="KOF79559.1"/>
    </source>
</evidence>
<feature type="compositionally biased region" description="Acidic residues" evidence="1">
    <location>
        <begin position="537"/>
        <end position="548"/>
    </location>
</feature>
<sequence>MFHQDNARPHTAKITSQKIEEVGWEKIPHPSYSPDLAPSDYYLFRSLQNHLEDITFASQEEVETDLSEFFALKPNEFYIDGIKKLVNRRKEVIDNHGKEKNQTLAIVLNKCKKEYDSELERMKEKTHWNIKRKRHVSDTSKQEYLTKAVPVFYSSLAGVENSDRLCDSAVKVAKRCYEKYLKDKLDSAENKSEETFDRVGHKTKSVDVRDALFEWFVDIRTSLHARFLQALFLLKAKKFSKEQSVERNQVNLKNIWIVCHYFLDRFGVDPLIINGDQMPLHQNEISEHATLSFRNRDTFVKENYHLSKECITVFTQVNNDAKINLIPKSVFKRTGKILPLLNQWSPKVSYRLEQLFCTVENLPNRFNMFSHASFAIYTLDDHMVHLMPEVRVIIGRGVTEFVQVNDRHLHKQLKSKYREMENEKMLEKLVQTPNHMLRMLHQAHADCKIGVEAAFKSMWATNVFDVSEDYVSDRIMHLVGLSVREFRLEMMSKPCPNTIQRVIKHLIPPKGVKRANNIEGSELFDGDSIEEKATGSETEDESESEVIDTSEEILMEVSQEPKLGRLNMMTGSSISFVGISSDDQVNKSASFLEKIENVLDENETSTIPCHIEANSFQLSVKPSDL</sequence>
<dbReference type="GO" id="GO:0003676">
    <property type="term" value="F:nucleic acid binding"/>
    <property type="evidence" value="ECO:0007669"/>
    <property type="project" value="InterPro"/>
</dbReference>
<proteinExistence type="predicted"/>
<accession>A0A0L8GRU9</accession>
<dbReference type="EMBL" id="KQ420697">
    <property type="protein sequence ID" value="KOF79559.1"/>
    <property type="molecule type" value="Genomic_DNA"/>
</dbReference>
<dbReference type="PANTHER" id="PTHR46060:SF1">
    <property type="entry name" value="MARINER MOS1 TRANSPOSASE-LIKE PROTEIN"/>
    <property type="match status" value="1"/>
</dbReference>
<dbReference type="InterPro" id="IPR052709">
    <property type="entry name" value="Transposase-MT_Hybrid"/>
</dbReference>
<organism evidence="2">
    <name type="scientific">Octopus bimaculoides</name>
    <name type="common">California two-spotted octopus</name>
    <dbReference type="NCBI Taxonomy" id="37653"/>
    <lineage>
        <taxon>Eukaryota</taxon>
        <taxon>Metazoa</taxon>
        <taxon>Spiralia</taxon>
        <taxon>Lophotrochozoa</taxon>
        <taxon>Mollusca</taxon>
        <taxon>Cephalopoda</taxon>
        <taxon>Coleoidea</taxon>
        <taxon>Octopodiformes</taxon>
        <taxon>Octopoda</taxon>
        <taxon>Incirrata</taxon>
        <taxon>Octopodidae</taxon>
        <taxon>Octopus</taxon>
    </lineage>
</organism>
<reference evidence="2" key="1">
    <citation type="submission" date="2015-07" db="EMBL/GenBank/DDBJ databases">
        <title>MeaNS - Measles Nucleotide Surveillance Program.</title>
        <authorList>
            <person name="Tran T."/>
            <person name="Druce J."/>
        </authorList>
    </citation>
    <scope>NUCLEOTIDE SEQUENCE</scope>
    <source>
        <strain evidence="2">UCB-OBI-ISO-001</strain>
        <tissue evidence="2">Gonad</tissue>
    </source>
</reference>
<protein>
    <recommendedName>
        <fullName evidence="3">Histone-lysine N-methyltransferase SETMAR</fullName>
    </recommendedName>
</protein>
<dbReference type="PANTHER" id="PTHR46060">
    <property type="entry name" value="MARINER MOS1 TRANSPOSASE-LIKE PROTEIN"/>
    <property type="match status" value="1"/>
</dbReference>
<feature type="region of interest" description="Disordered" evidence="1">
    <location>
        <begin position="524"/>
        <end position="548"/>
    </location>
</feature>
<name>A0A0L8GRU9_OCTBM</name>